<dbReference type="Pfam" id="PF25148">
    <property type="entry name" value="DUF7824"/>
    <property type="match status" value="1"/>
</dbReference>
<evidence type="ECO:0000313" key="3">
    <source>
        <dbReference type="Proteomes" id="UP001602013"/>
    </source>
</evidence>
<dbReference type="RefSeq" id="WP_387417218.1">
    <property type="nucleotide sequence ID" value="NZ_JBIASD010000038.1"/>
</dbReference>
<organism evidence="2 3">
    <name type="scientific">Microtetraspora malaysiensis</name>
    <dbReference type="NCBI Taxonomy" id="161358"/>
    <lineage>
        <taxon>Bacteria</taxon>
        <taxon>Bacillati</taxon>
        <taxon>Actinomycetota</taxon>
        <taxon>Actinomycetes</taxon>
        <taxon>Streptosporangiales</taxon>
        <taxon>Streptosporangiaceae</taxon>
        <taxon>Microtetraspora</taxon>
    </lineage>
</organism>
<proteinExistence type="predicted"/>
<sequence>MNPWQEVVECIEGRHDDDLMDVLASLGELGRQVVAERLRRYLADRLAEGRAARWRVESQAAGLRLAGAACFTRPAQVAAWLGRRELRRVPDPRLDAERIRSLVRDRPQEWRADLAARLVRRLPRPAGRWRRLDGPPGWELAVGLLVETGSEPPEADTFVDGWVRHASAKRRENGGRATIEDDPLLDAMVPRLFRAEGVAATLAADHEWAPETSLVSALADLGDSGRLKRQDLIDGCAARFLAGGDAAELRPFATMWTDLRPSSAEIPLLDFVRLLPSAGSPFVQMALDALGPADDEGLLGDELFAEAVHALAFRPEKKFVTAALRWIARSATGDGVPGRAGGALAALAMVFGHEDAALQGRAVRLAVALAAHADPLAAEEVRAAAGELVPELRERIAAVFGEVTAEEPEEPPTAAALIVAPLPGLLPPITSAEELAVELARPLWPEEPAVFERILAALVELTHRDRAAVVAALTPWRRRAWSEPFDSHVYVYGISGFDQDARSLLSRAALAVVSPEESKELTGRLADYQREHPPYDRSIQVLVQRRLREVLSMLEAGHSMPLLLATPTAATGHVDPDILLDRMERLEGAEPLPADFHQALLRLPRTVDPATAVRAERLTSEAGRRLAALLRDGGLPDPTVTSDVGSRREYDSIYGTEMAIQRMRSRVTPPPGVPEEIRKLWTVETDTVSGAHSGETVWWPTIMPSHRDVVAAHLLESAPWLAHGYDGQMEALRRLVHGDGPVGAATAGAIVCVMAHARPARRAAATDALVTLAARDEVPAAEIGRSLVEMAVAGLLKLNRAVTVLDDAVRAGAHASVWSILTEALPALLPAAGERARAGLGDLLAVGARAAALAGARADIPELAAVATRRGGSRVVEEARRLHQRLSA</sequence>
<dbReference type="InterPro" id="IPR056726">
    <property type="entry name" value="DUF7824"/>
</dbReference>
<keyword evidence="3" id="KW-1185">Reference proteome</keyword>
<accession>A0ABW6T163</accession>
<evidence type="ECO:0000313" key="2">
    <source>
        <dbReference type="EMBL" id="MFF3671015.1"/>
    </source>
</evidence>
<feature type="domain" description="DUF7824" evidence="1">
    <location>
        <begin position="428"/>
        <end position="622"/>
    </location>
</feature>
<protein>
    <submittedName>
        <fullName evidence="2">DUF6493 family protein</fullName>
    </submittedName>
</protein>
<name>A0ABW6T163_9ACTN</name>
<evidence type="ECO:0000259" key="1">
    <source>
        <dbReference type="Pfam" id="PF25148"/>
    </source>
</evidence>
<dbReference type="EMBL" id="JBIASD010000038">
    <property type="protein sequence ID" value="MFF3671015.1"/>
    <property type="molecule type" value="Genomic_DNA"/>
</dbReference>
<gene>
    <name evidence="2" type="ORF">ACFYXI_36060</name>
</gene>
<dbReference type="Proteomes" id="UP001602013">
    <property type="component" value="Unassembled WGS sequence"/>
</dbReference>
<comment type="caution">
    <text evidence="2">The sequence shown here is derived from an EMBL/GenBank/DDBJ whole genome shotgun (WGS) entry which is preliminary data.</text>
</comment>
<reference evidence="2 3" key="1">
    <citation type="submission" date="2024-10" db="EMBL/GenBank/DDBJ databases">
        <title>The Natural Products Discovery Center: Release of the First 8490 Sequenced Strains for Exploring Actinobacteria Biosynthetic Diversity.</title>
        <authorList>
            <person name="Kalkreuter E."/>
            <person name="Kautsar S.A."/>
            <person name="Yang D."/>
            <person name="Bader C.D."/>
            <person name="Teijaro C.N."/>
            <person name="Fluegel L."/>
            <person name="Davis C.M."/>
            <person name="Simpson J.R."/>
            <person name="Lauterbach L."/>
            <person name="Steele A.D."/>
            <person name="Gui C."/>
            <person name="Meng S."/>
            <person name="Li G."/>
            <person name="Viehrig K."/>
            <person name="Ye F."/>
            <person name="Su P."/>
            <person name="Kiefer A.F."/>
            <person name="Nichols A."/>
            <person name="Cepeda A.J."/>
            <person name="Yan W."/>
            <person name="Fan B."/>
            <person name="Jiang Y."/>
            <person name="Adhikari A."/>
            <person name="Zheng C.-J."/>
            <person name="Schuster L."/>
            <person name="Cowan T.M."/>
            <person name="Smanski M.J."/>
            <person name="Chevrette M.G."/>
            <person name="De Carvalho L.P.S."/>
            <person name="Shen B."/>
        </authorList>
    </citation>
    <scope>NUCLEOTIDE SEQUENCE [LARGE SCALE GENOMIC DNA]</scope>
    <source>
        <strain evidence="2 3">NPDC002173</strain>
    </source>
</reference>